<dbReference type="GO" id="GO:0006465">
    <property type="term" value="P:signal peptide processing"/>
    <property type="evidence" value="ECO:0007669"/>
    <property type="project" value="TreeGrafter"/>
</dbReference>
<dbReference type="EMBL" id="CP036526">
    <property type="protein sequence ID" value="QDT12343.1"/>
    <property type="molecule type" value="Genomic_DNA"/>
</dbReference>
<comment type="similarity">
    <text evidence="1">Belongs to the peptidase A24 family.</text>
</comment>
<feature type="transmembrane region" description="Helical" evidence="2">
    <location>
        <begin position="52"/>
        <end position="74"/>
    </location>
</feature>
<dbReference type="AlphaFoldDB" id="A0A517NZ15"/>
<accession>A0A517NZ15</accession>
<evidence type="ECO:0000256" key="2">
    <source>
        <dbReference type="SAM" id="Phobius"/>
    </source>
</evidence>
<dbReference type="PANTHER" id="PTHR30487">
    <property type="entry name" value="TYPE 4 PREPILIN-LIKE PROTEINS LEADER PEPTIDE-PROCESSING ENZYME"/>
    <property type="match status" value="1"/>
</dbReference>
<feature type="domain" description="Prepilin type IV endopeptidase peptidase" evidence="3">
    <location>
        <begin position="11"/>
        <end position="111"/>
    </location>
</feature>
<feature type="transmembrane region" description="Helical" evidence="2">
    <location>
        <begin position="86"/>
        <end position="115"/>
    </location>
</feature>
<sequence>MELDATTIAMVILFSTIALVTDLKNRRIPNWLTVSSAIAGLAWHAWSGGLAGVGTSLGGFATGFGLLLLLWAIGGGGGGDVKLMGAVGAWLGAFPTLLVFVGSAGFAIVCTIVLVTLKRMHPAPVGTDQAESQSDAAEGDSKLSSVFNFTVPYALPVAMAVWSLALLNLMK</sequence>
<dbReference type="GO" id="GO:0004190">
    <property type="term" value="F:aspartic-type endopeptidase activity"/>
    <property type="evidence" value="ECO:0007669"/>
    <property type="project" value="InterPro"/>
</dbReference>
<dbReference type="GO" id="GO:0005886">
    <property type="term" value="C:plasma membrane"/>
    <property type="evidence" value="ECO:0007669"/>
    <property type="project" value="TreeGrafter"/>
</dbReference>
<keyword evidence="2" id="KW-1133">Transmembrane helix</keyword>
<evidence type="ECO:0000313" key="5">
    <source>
        <dbReference type="Proteomes" id="UP000319817"/>
    </source>
</evidence>
<evidence type="ECO:0000313" key="4">
    <source>
        <dbReference type="EMBL" id="QDT12343.1"/>
    </source>
</evidence>
<protein>
    <submittedName>
        <fullName evidence="4">Type IV leader peptidase family protein</fullName>
    </submittedName>
</protein>
<name>A0A517NZ15_9BACT</name>
<organism evidence="4 5">
    <name type="scientific">Stieleria marina</name>
    <dbReference type="NCBI Taxonomy" id="1930275"/>
    <lineage>
        <taxon>Bacteria</taxon>
        <taxon>Pseudomonadati</taxon>
        <taxon>Planctomycetota</taxon>
        <taxon>Planctomycetia</taxon>
        <taxon>Pirellulales</taxon>
        <taxon>Pirellulaceae</taxon>
        <taxon>Stieleria</taxon>
    </lineage>
</organism>
<dbReference type="RefSeq" id="WP_145420148.1">
    <property type="nucleotide sequence ID" value="NZ_CP036526.1"/>
</dbReference>
<dbReference type="Proteomes" id="UP000319817">
    <property type="component" value="Chromosome"/>
</dbReference>
<dbReference type="Gene3D" id="1.20.120.1220">
    <property type="match status" value="1"/>
</dbReference>
<keyword evidence="2" id="KW-0812">Transmembrane</keyword>
<dbReference type="InterPro" id="IPR050882">
    <property type="entry name" value="Prepilin_peptidase/N-MTase"/>
</dbReference>
<dbReference type="Pfam" id="PF01478">
    <property type="entry name" value="Peptidase_A24"/>
    <property type="match status" value="1"/>
</dbReference>
<gene>
    <name evidence="4" type="ORF">K239x_43520</name>
</gene>
<feature type="transmembrane region" description="Helical" evidence="2">
    <location>
        <begin position="6"/>
        <end position="23"/>
    </location>
</feature>
<reference evidence="4 5" key="1">
    <citation type="submission" date="2019-02" db="EMBL/GenBank/DDBJ databases">
        <title>Deep-cultivation of Planctomycetes and their phenomic and genomic characterization uncovers novel biology.</title>
        <authorList>
            <person name="Wiegand S."/>
            <person name="Jogler M."/>
            <person name="Boedeker C."/>
            <person name="Pinto D."/>
            <person name="Vollmers J."/>
            <person name="Rivas-Marin E."/>
            <person name="Kohn T."/>
            <person name="Peeters S.H."/>
            <person name="Heuer A."/>
            <person name="Rast P."/>
            <person name="Oberbeckmann S."/>
            <person name="Bunk B."/>
            <person name="Jeske O."/>
            <person name="Meyerdierks A."/>
            <person name="Storesund J.E."/>
            <person name="Kallscheuer N."/>
            <person name="Luecker S."/>
            <person name="Lage O.M."/>
            <person name="Pohl T."/>
            <person name="Merkel B.J."/>
            <person name="Hornburger P."/>
            <person name="Mueller R.-W."/>
            <person name="Bruemmer F."/>
            <person name="Labrenz M."/>
            <person name="Spormann A.M."/>
            <person name="Op den Camp H."/>
            <person name="Overmann J."/>
            <person name="Amann R."/>
            <person name="Jetten M.S.M."/>
            <person name="Mascher T."/>
            <person name="Medema M.H."/>
            <person name="Devos D.P."/>
            <person name="Kaster A.-K."/>
            <person name="Ovreas L."/>
            <person name="Rohde M."/>
            <person name="Galperin M.Y."/>
            <person name="Jogler C."/>
        </authorList>
    </citation>
    <scope>NUCLEOTIDE SEQUENCE [LARGE SCALE GENOMIC DNA]</scope>
    <source>
        <strain evidence="4 5">K23_9</strain>
    </source>
</reference>
<keyword evidence="2" id="KW-0472">Membrane</keyword>
<keyword evidence="5" id="KW-1185">Reference proteome</keyword>
<feature type="transmembrane region" description="Helical" evidence="2">
    <location>
        <begin position="30"/>
        <end position="46"/>
    </location>
</feature>
<dbReference type="InterPro" id="IPR000045">
    <property type="entry name" value="Prepilin_IV_endopep_pep"/>
</dbReference>
<dbReference type="OrthoDB" id="286275at2"/>
<evidence type="ECO:0000256" key="1">
    <source>
        <dbReference type="ARBA" id="ARBA00005801"/>
    </source>
</evidence>
<evidence type="ECO:0000259" key="3">
    <source>
        <dbReference type="Pfam" id="PF01478"/>
    </source>
</evidence>
<proteinExistence type="inferred from homology"/>
<dbReference type="PANTHER" id="PTHR30487:SF0">
    <property type="entry name" value="PREPILIN LEADER PEPTIDASE_N-METHYLTRANSFERASE-RELATED"/>
    <property type="match status" value="1"/>
</dbReference>
<feature type="transmembrane region" description="Helical" evidence="2">
    <location>
        <begin position="151"/>
        <end position="170"/>
    </location>
</feature>